<sequence length="490" mass="54015">MRATSRAERKAKVEKSKKKRSTPYSRPSTSVDNGNNSGGVKSVRRPGVCYNCYKPGHWQFECPEKNKKLSTHSNLLLYNDVYRNSNSLSFFIDESLTLKTANLNKAHLLDSGNDSICLLNREECVDQLSRHLNTPTKLISPVGKLSSSIHKWKQAGATDYILQAYTDASDIGFGGFVVPAIDSNSAESVCDSSDVQMNSSLITPRNSLHTVVGSWADHERIKSSTWRELEAVNRTVKSSLHLLKNQTLQINTDNKNVTSIVKNGSVCGRQQYDPRIRSCCGGVVTSKGSCCGTRSYDYRFRSCCRGVITSKGSCCGTRSYDYRFRSCCGGMITSKGSCCGTRSYDYRFRSCCKGKITSKGSCCGTSSYDYRYRSCCKGKITSKGSCCGTKSYDYRFRSCCGGKITSKGSCCGTRSYDYRLRSCCGVVITSKGSCCGTSSYDYRFRSCCKKGKITSKGSCCGTKSYDYRYRSCCGGMITSKGSCCGTIFIR</sequence>
<dbReference type="Pfam" id="PF24748">
    <property type="entry name" value="Galaxin_repeat"/>
    <property type="match status" value="1"/>
</dbReference>
<dbReference type="AlphaFoldDB" id="A0A8S3US27"/>
<dbReference type="GO" id="GO:0003676">
    <property type="term" value="F:nucleic acid binding"/>
    <property type="evidence" value="ECO:0007669"/>
    <property type="project" value="InterPro"/>
</dbReference>
<comment type="caution">
    <text evidence="4">The sequence shown here is derived from an EMBL/GenBank/DDBJ whole genome shotgun (WGS) entry which is preliminary data.</text>
</comment>
<dbReference type="PROSITE" id="PS50158">
    <property type="entry name" value="ZF_CCHC"/>
    <property type="match status" value="1"/>
</dbReference>
<dbReference type="InterPro" id="IPR036875">
    <property type="entry name" value="Znf_CCHC_sf"/>
</dbReference>
<dbReference type="OrthoDB" id="6134963at2759"/>
<reference evidence="4" key="1">
    <citation type="submission" date="2021-03" db="EMBL/GenBank/DDBJ databases">
        <authorList>
            <person name="Bekaert M."/>
        </authorList>
    </citation>
    <scope>NUCLEOTIDE SEQUENCE</scope>
</reference>
<evidence type="ECO:0000259" key="3">
    <source>
        <dbReference type="PROSITE" id="PS50158"/>
    </source>
</evidence>
<evidence type="ECO:0000313" key="5">
    <source>
        <dbReference type="Proteomes" id="UP000683360"/>
    </source>
</evidence>
<name>A0A8S3US27_MYTED</name>
<dbReference type="InterPro" id="IPR055284">
    <property type="entry name" value="Galaxin-like"/>
</dbReference>
<dbReference type="InterPro" id="IPR001878">
    <property type="entry name" value="Znf_CCHC"/>
</dbReference>
<dbReference type="PANTHER" id="PTHR34490">
    <property type="entry name" value="PROTEIN CBG12054-RELATED"/>
    <property type="match status" value="1"/>
</dbReference>
<dbReference type="InterPro" id="IPR056601">
    <property type="entry name" value="Galaxin_dom"/>
</dbReference>
<dbReference type="SUPFAM" id="SSF57756">
    <property type="entry name" value="Retrovirus zinc finger-like domains"/>
    <property type="match status" value="1"/>
</dbReference>
<feature type="compositionally biased region" description="Basic and acidic residues" evidence="2">
    <location>
        <begin position="1"/>
        <end position="14"/>
    </location>
</feature>
<evidence type="ECO:0000313" key="4">
    <source>
        <dbReference type="EMBL" id="CAG2245541.1"/>
    </source>
</evidence>
<evidence type="ECO:0000256" key="1">
    <source>
        <dbReference type="PROSITE-ProRule" id="PRU00047"/>
    </source>
</evidence>
<feature type="region of interest" description="Disordered" evidence="2">
    <location>
        <begin position="1"/>
        <end position="39"/>
    </location>
</feature>
<dbReference type="Proteomes" id="UP000683360">
    <property type="component" value="Unassembled WGS sequence"/>
</dbReference>
<keyword evidence="1" id="KW-0863">Zinc-finger</keyword>
<keyword evidence="1" id="KW-0479">Metal-binding</keyword>
<keyword evidence="5" id="KW-1185">Reference proteome</keyword>
<gene>
    <name evidence="4" type="ORF">MEDL_57550</name>
</gene>
<evidence type="ECO:0000256" key="2">
    <source>
        <dbReference type="SAM" id="MobiDB-lite"/>
    </source>
</evidence>
<dbReference type="EMBL" id="CAJPWZ010002776">
    <property type="protein sequence ID" value="CAG2245541.1"/>
    <property type="molecule type" value="Genomic_DNA"/>
</dbReference>
<feature type="domain" description="CCHC-type" evidence="3">
    <location>
        <begin position="49"/>
        <end position="64"/>
    </location>
</feature>
<organism evidence="4 5">
    <name type="scientific">Mytilus edulis</name>
    <name type="common">Blue mussel</name>
    <dbReference type="NCBI Taxonomy" id="6550"/>
    <lineage>
        <taxon>Eukaryota</taxon>
        <taxon>Metazoa</taxon>
        <taxon>Spiralia</taxon>
        <taxon>Lophotrochozoa</taxon>
        <taxon>Mollusca</taxon>
        <taxon>Bivalvia</taxon>
        <taxon>Autobranchia</taxon>
        <taxon>Pteriomorphia</taxon>
        <taxon>Mytilida</taxon>
        <taxon>Mytiloidea</taxon>
        <taxon>Mytilidae</taxon>
        <taxon>Mytilinae</taxon>
        <taxon>Mytilus</taxon>
    </lineage>
</organism>
<dbReference type="SMART" id="SM00343">
    <property type="entry name" value="ZnF_C2HC"/>
    <property type="match status" value="1"/>
</dbReference>
<keyword evidence="1" id="KW-0862">Zinc</keyword>
<accession>A0A8S3US27</accession>
<feature type="compositionally biased region" description="Polar residues" evidence="2">
    <location>
        <begin position="22"/>
        <end position="39"/>
    </location>
</feature>
<dbReference type="GO" id="GO:0008270">
    <property type="term" value="F:zinc ion binding"/>
    <property type="evidence" value="ECO:0007669"/>
    <property type="project" value="UniProtKB-KW"/>
</dbReference>
<protein>
    <recommendedName>
        <fullName evidence="3">CCHC-type domain-containing protein</fullName>
    </recommendedName>
</protein>
<dbReference type="PANTHER" id="PTHR34490:SF3">
    <property type="entry name" value="GALAXIN-LIKE ISOFORM X2"/>
    <property type="match status" value="1"/>
</dbReference>
<proteinExistence type="predicted"/>